<sequence length="71" mass="8234">MREKKHHKSCPYSSPNKDSGETRQRAECVILCRFNLHHRKAFLQRFQMIDGTAQVGPSPGQRPVAEEWNRG</sequence>
<dbReference type="EMBL" id="JACVVK020000206">
    <property type="protein sequence ID" value="KAK7484652.1"/>
    <property type="molecule type" value="Genomic_DNA"/>
</dbReference>
<keyword evidence="3" id="KW-1185">Reference proteome</keyword>
<protein>
    <submittedName>
        <fullName evidence="2">Uncharacterized protein</fullName>
    </submittedName>
</protein>
<evidence type="ECO:0000313" key="2">
    <source>
        <dbReference type="EMBL" id="KAK7484652.1"/>
    </source>
</evidence>
<gene>
    <name evidence="2" type="ORF">BaRGS_00024060</name>
</gene>
<accession>A0ABD0KC73</accession>
<reference evidence="2 3" key="1">
    <citation type="journal article" date="2023" name="Sci. Data">
        <title>Genome assembly of the Korean intertidal mud-creeper Batillaria attramentaria.</title>
        <authorList>
            <person name="Patra A.K."/>
            <person name="Ho P.T."/>
            <person name="Jun S."/>
            <person name="Lee S.J."/>
            <person name="Kim Y."/>
            <person name="Won Y.J."/>
        </authorList>
    </citation>
    <scope>NUCLEOTIDE SEQUENCE [LARGE SCALE GENOMIC DNA]</scope>
    <source>
        <strain evidence="2">Wonlab-2016</strain>
    </source>
</reference>
<comment type="caution">
    <text evidence="2">The sequence shown here is derived from an EMBL/GenBank/DDBJ whole genome shotgun (WGS) entry which is preliminary data.</text>
</comment>
<name>A0ABD0KC73_9CAEN</name>
<evidence type="ECO:0000256" key="1">
    <source>
        <dbReference type="SAM" id="MobiDB-lite"/>
    </source>
</evidence>
<organism evidence="2 3">
    <name type="scientific">Batillaria attramentaria</name>
    <dbReference type="NCBI Taxonomy" id="370345"/>
    <lineage>
        <taxon>Eukaryota</taxon>
        <taxon>Metazoa</taxon>
        <taxon>Spiralia</taxon>
        <taxon>Lophotrochozoa</taxon>
        <taxon>Mollusca</taxon>
        <taxon>Gastropoda</taxon>
        <taxon>Caenogastropoda</taxon>
        <taxon>Sorbeoconcha</taxon>
        <taxon>Cerithioidea</taxon>
        <taxon>Batillariidae</taxon>
        <taxon>Batillaria</taxon>
    </lineage>
</organism>
<feature type="region of interest" description="Disordered" evidence="1">
    <location>
        <begin position="52"/>
        <end position="71"/>
    </location>
</feature>
<dbReference type="AlphaFoldDB" id="A0ABD0KC73"/>
<feature type="region of interest" description="Disordered" evidence="1">
    <location>
        <begin position="1"/>
        <end position="23"/>
    </location>
</feature>
<proteinExistence type="predicted"/>
<dbReference type="Proteomes" id="UP001519460">
    <property type="component" value="Unassembled WGS sequence"/>
</dbReference>
<evidence type="ECO:0000313" key="3">
    <source>
        <dbReference type="Proteomes" id="UP001519460"/>
    </source>
</evidence>